<protein>
    <recommendedName>
        <fullName evidence="2">Pyridoxal phosphate homeostasis protein</fullName>
        <shortName evidence="2">PLP homeostasis protein</shortName>
    </recommendedName>
</protein>
<evidence type="ECO:0000256" key="2">
    <source>
        <dbReference type="HAMAP-Rule" id="MF_02087"/>
    </source>
</evidence>
<dbReference type="EMBL" id="OUUY01000064">
    <property type="protein sequence ID" value="SPQ00197.1"/>
    <property type="molecule type" value="Genomic_DNA"/>
</dbReference>
<sequence length="235" mass="26431">MEQRLSENIKGVYRRMAHAAMRAGREPDEVTLIAVSKNVSAPVVRGAIEAGLRDFGENRIQEFSAKLLQLFLPAGYSLRWHLIGHLQKNKAKSAVELFDVIHSVDSLELAERINKLAENMGKIQKILIQVKLSDEESKYGILQEEVLNILSATADMKNLHIDGLMTIPPFFDDPEKVRPFFRELREIRDRAGKMGFDLTELSMGMSHDLEVAIEEGATMVRVGTAIFGERKKEAA</sequence>
<gene>
    <name evidence="6" type="primary">yggS</name>
    <name evidence="6" type="ORF">NBG4_20003</name>
</gene>
<reference evidence="7" key="1">
    <citation type="submission" date="2018-03" db="EMBL/GenBank/DDBJ databases">
        <authorList>
            <person name="Zecchin S."/>
        </authorList>
    </citation>
    <scope>NUCLEOTIDE SEQUENCE [LARGE SCALE GENOMIC DNA]</scope>
</reference>
<dbReference type="FunFam" id="3.20.20.10:FF:000018">
    <property type="entry name" value="Pyridoxal phosphate homeostasis protein"/>
    <property type="match status" value="1"/>
</dbReference>
<dbReference type="InterPro" id="IPR001608">
    <property type="entry name" value="Ala_racemase_N"/>
</dbReference>
<organism evidence="6 7">
    <name type="scientific">Candidatus Sulfobium mesophilum</name>
    <dbReference type="NCBI Taxonomy" id="2016548"/>
    <lineage>
        <taxon>Bacteria</taxon>
        <taxon>Pseudomonadati</taxon>
        <taxon>Nitrospirota</taxon>
        <taxon>Nitrospiria</taxon>
        <taxon>Nitrospirales</taxon>
        <taxon>Nitrospiraceae</taxon>
        <taxon>Candidatus Sulfobium</taxon>
    </lineage>
</organism>
<dbReference type="GO" id="GO:0030170">
    <property type="term" value="F:pyridoxal phosphate binding"/>
    <property type="evidence" value="ECO:0007669"/>
    <property type="project" value="UniProtKB-UniRule"/>
</dbReference>
<evidence type="ECO:0000256" key="4">
    <source>
        <dbReference type="RuleBase" id="RU004514"/>
    </source>
</evidence>
<keyword evidence="7" id="KW-1185">Reference proteome</keyword>
<evidence type="ECO:0000256" key="1">
    <source>
        <dbReference type="ARBA" id="ARBA00022898"/>
    </source>
</evidence>
<dbReference type="Gene3D" id="3.20.20.10">
    <property type="entry name" value="Alanine racemase"/>
    <property type="match status" value="1"/>
</dbReference>
<dbReference type="Proteomes" id="UP000245125">
    <property type="component" value="Unassembled WGS sequence"/>
</dbReference>
<comment type="similarity">
    <text evidence="2 4">Belongs to the pyridoxal phosphate-binding protein YggS/PROSC family.</text>
</comment>
<evidence type="ECO:0000259" key="5">
    <source>
        <dbReference type="Pfam" id="PF01168"/>
    </source>
</evidence>
<comment type="cofactor">
    <cofactor evidence="3">
        <name>pyridoxal 5'-phosphate</name>
        <dbReference type="ChEBI" id="CHEBI:597326"/>
    </cofactor>
</comment>
<feature type="modified residue" description="N6-(pyridoxal phosphate)lysine" evidence="2 3">
    <location>
        <position position="37"/>
    </location>
</feature>
<dbReference type="InterPro" id="IPR029066">
    <property type="entry name" value="PLP-binding_barrel"/>
</dbReference>
<accession>A0A2U3QFK6</accession>
<dbReference type="SUPFAM" id="SSF51419">
    <property type="entry name" value="PLP-binding barrel"/>
    <property type="match status" value="1"/>
</dbReference>
<dbReference type="PIRSF" id="PIRSF004848">
    <property type="entry name" value="YBL036c_PLPDEIII"/>
    <property type="match status" value="1"/>
</dbReference>
<keyword evidence="1 2" id="KW-0663">Pyridoxal phosphate</keyword>
<comment type="function">
    <text evidence="2">Pyridoxal 5'-phosphate (PLP)-binding protein, which is involved in PLP homeostasis.</text>
</comment>
<evidence type="ECO:0000313" key="6">
    <source>
        <dbReference type="EMBL" id="SPQ00197.1"/>
    </source>
</evidence>
<dbReference type="NCBIfam" id="TIGR00044">
    <property type="entry name" value="YggS family pyridoxal phosphate-dependent enzyme"/>
    <property type="match status" value="1"/>
</dbReference>
<evidence type="ECO:0000313" key="7">
    <source>
        <dbReference type="Proteomes" id="UP000245125"/>
    </source>
</evidence>
<dbReference type="AlphaFoldDB" id="A0A2U3QFK6"/>
<dbReference type="CDD" id="cd00635">
    <property type="entry name" value="PLPDE_III_YBL036c_like"/>
    <property type="match status" value="1"/>
</dbReference>
<dbReference type="OrthoDB" id="9804072at2"/>
<evidence type="ECO:0000256" key="3">
    <source>
        <dbReference type="PIRSR" id="PIRSR004848-1"/>
    </source>
</evidence>
<proteinExistence type="inferred from homology"/>
<dbReference type="Pfam" id="PF01168">
    <property type="entry name" value="Ala_racemase_N"/>
    <property type="match status" value="1"/>
</dbReference>
<dbReference type="InterPro" id="IPR011078">
    <property type="entry name" value="PyrdxlP_homeostasis"/>
</dbReference>
<name>A0A2U3QFK6_9BACT</name>
<dbReference type="HAMAP" id="MF_02087">
    <property type="entry name" value="PLP_homeostasis"/>
    <property type="match status" value="1"/>
</dbReference>
<dbReference type="PANTHER" id="PTHR10146">
    <property type="entry name" value="PROLINE SYNTHETASE CO-TRANSCRIBED BACTERIAL HOMOLOG PROTEIN"/>
    <property type="match status" value="1"/>
</dbReference>
<feature type="domain" description="Alanine racemase N-terminal" evidence="5">
    <location>
        <begin position="29"/>
        <end position="230"/>
    </location>
</feature>
<dbReference type="PANTHER" id="PTHR10146:SF14">
    <property type="entry name" value="PYRIDOXAL PHOSPHATE HOMEOSTASIS PROTEIN"/>
    <property type="match status" value="1"/>
</dbReference>